<keyword evidence="2" id="KW-1185">Reference proteome</keyword>
<accession>A0A7L5A0H4</accession>
<dbReference type="Proteomes" id="UP000326380">
    <property type="component" value="Unassembled WGS sequence"/>
</dbReference>
<proteinExistence type="predicted"/>
<dbReference type="EMBL" id="VTWU01000005">
    <property type="protein sequence ID" value="KAA9331636.1"/>
    <property type="molecule type" value="Genomic_DNA"/>
</dbReference>
<comment type="caution">
    <text evidence="1">The sequence shown here is derived from an EMBL/GenBank/DDBJ whole genome shotgun (WGS) entry which is preliminary data.</text>
</comment>
<sequence length="468" mass="51950">MFIRFGLLLFLLLAGISVVSAQVFEPGYLVLSSGDTLRGEVENNFWNDPPTTVRLRSAAGSPAVAYPARRLRAVQLTSGRLLRRELLLIDFGASNNLNKLPGSLIIAQRSDTVLADVFVEGSASLLGIRLGDVKHFFVRREQRAYIELADRQYLAERDGRQQVVDGNNYRNQLLVYFGDCQSVVQALGKTAFMAEALSNLVQLYNQDCSAAKQPGRVVAARAVRHWAKVQVGPTLGMRFNDFRLHTSDAPGQERQTLENTQVDGRLHPQFGMFFDIVLGGRKWALHSAINRSNYGGTTPVASPNGDNAWKGTLEWRGSLTTVDFGVRHLRPLGATYQLVLGMGAQLPPFQSEKANMLYYGDGVSKRTVSGFSLPTRSYYPLSSFFSSSMLSLPYLEAGIKRDRLTLMLYARRYNRDAYSDPLVVAGVLDLYQSGTPFPYGYSYTGRLLSFALSLGFQLNANSDKQPLR</sequence>
<protein>
    <submittedName>
        <fullName evidence="1">Uncharacterized protein</fullName>
    </submittedName>
</protein>
<reference evidence="1 2" key="1">
    <citation type="submission" date="2019-09" db="EMBL/GenBank/DDBJ databases">
        <title>Genome sequence of Hymenobacter sp. M3.</title>
        <authorList>
            <person name="Srinivasan S."/>
        </authorList>
    </citation>
    <scope>NUCLEOTIDE SEQUENCE [LARGE SCALE GENOMIC DNA]</scope>
    <source>
        <strain evidence="1 2">M3</strain>
    </source>
</reference>
<dbReference type="AlphaFoldDB" id="A0A7L5A0H4"/>
<organism evidence="1 2">
    <name type="scientific">Hymenobacter busanensis</name>
    <dbReference type="NCBI Taxonomy" id="2607656"/>
    <lineage>
        <taxon>Bacteria</taxon>
        <taxon>Pseudomonadati</taxon>
        <taxon>Bacteroidota</taxon>
        <taxon>Cytophagia</taxon>
        <taxon>Cytophagales</taxon>
        <taxon>Hymenobacteraceae</taxon>
        <taxon>Hymenobacter</taxon>
    </lineage>
</organism>
<evidence type="ECO:0000313" key="1">
    <source>
        <dbReference type="EMBL" id="KAA9331636.1"/>
    </source>
</evidence>
<name>A0A7L5A0H4_9BACT</name>
<gene>
    <name evidence="1" type="ORF">F0P96_15500</name>
</gene>
<evidence type="ECO:0000313" key="2">
    <source>
        <dbReference type="Proteomes" id="UP000326380"/>
    </source>
</evidence>
<dbReference type="RefSeq" id="WP_151079816.1">
    <property type="nucleotide sequence ID" value="NZ_CP047647.1"/>
</dbReference>